<accession>Q8EHT2</accession>
<reference evidence="1 2" key="4">
    <citation type="journal article" date="2011" name="BMC Genomics">
        <title>Genome-wide protein localization prediction strategies for gram negative bacteria.</title>
        <authorList>
            <person name="Romine M.F."/>
        </authorList>
    </citation>
    <scope>NUCLEOTIDE SEQUENCE [LARGE SCALE GENOMIC DNA]</scope>
    <source>
        <strain evidence="2">ATCC 700550 / JCM 31522 / CIP 106686 / LMG 19005 / NCIMB 14063 / MR-1</strain>
    </source>
</reference>
<proteinExistence type="predicted"/>
<reference evidence="1 2" key="3">
    <citation type="journal article" date="2008" name="Appl. Environ. Microbiol.">
        <title>Identification of mobile elements and pseudogenes in the Shewanella oneidensis MR-1 genome.</title>
        <authorList>
            <person name="Romine M.F."/>
            <person name="Carlson T.S."/>
            <person name="Norbeck A.D."/>
            <person name="McCue L.A."/>
            <person name="Lipton M.S."/>
        </authorList>
    </citation>
    <scope>NUCLEOTIDE SEQUENCE [LARGE SCALE GENOMIC DNA]</scope>
    <source>
        <strain evidence="2">ATCC 700550 / JCM 31522 / CIP 106686 / LMG 19005 / NCIMB 14063 / MR-1</strain>
    </source>
</reference>
<dbReference type="AlphaFoldDB" id="Q8EHT2"/>
<dbReference type="eggNOG" id="ENOG502ZSMJ">
    <property type="taxonomic scope" value="Bacteria"/>
</dbReference>
<dbReference type="HOGENOM" id="CLU_087282_0_0_6"/>
<dbReference type="EMBL" id="AE014299">
    <property type="protein sequence ID" value="AAN54205.1"/>
    <property type="molecule type" value="Genomic_DNA"/>
</dbReference>
<sequence length="282" mass="32855">MKVLCHYTIIRFMPYLETEEFANVGILLFTPQTGYSAFRLAPKRFARVTDFFDDLDGKIYQKGLHIFDAELQRVTHECSYLTGKNLLTTFQEVTRLREGIFRFGNMSAILCDDPKKQLDDLYDYYVGRNFVTPEYREQVMVKSLRSGLRKHVIGMHYVQKQLAGDLNTAINMPLVAAVDGYFKVIKPLAFDQTKPISLLEHGEKWIGRVKRLLNNETVQPQNMLFTVEQPPKNRSDLKAVYLEVEREMENLGVQVLPFAEKQAIYEFARKQHLQKEKVFQLT</sequence>
<evidence type="ECO:0000313" key="2">
    <source>
        <dbReference type="Proteomes" id="UP000008186"/>
    </source>
</evidence>
<keyword evidence="2" id="KW-1185">Reference proteome</keyword>
<protein>
    <recommendedName>
        <fullName evidence="3">DUF3037 domain-containing protein</fullName>
    </recommendedName>
</protein>
<dbReference type="Pfam" id="PF11236">
    <property type="entry name" value="DUF3037"/>
    <property type="match status" value="1"/>
</dbReference>
<evidence type="ECO:0008006" key="3">
    <source>
        <dbReference type="Google" id="ProtNLM"/>
    </source>
</evidence>
<dbReference type="OrthoDB" id="8851633at2"/>
<reference evidence="1 2" key="1">
    <citation type="journal article" date="2002" name="Nat. Biotechnol.">
        <title>Genome sequence of the dissimilatory metal ion-reducing bacterium Shewanella oneidensis.</title>
        <authorList>
            <person name="Heidelberg J.F."/>
            <person name="Paulsen I.T."/>
            <person name="Nelson K.E."/>
            <person name="Gaidos E.J."/>
            <person name="Nelson W.C."/>
            <person name="Read T.D."/>
            <person name="Eisen J.A."/>
            <person name="Seshadri R."/>
            <person name="Ward N."/>
            <person name="Methe B."/>
            <person name="Clayton R.A."/>
            <person name="Meyer T."/>
            <person name="Tsapin A."/>
            <person name="Scott J."/>
            <person name="Beanan M."/>
            <person name="Brinkac L."/>
            <person name="Daugherty S."/>
            <person name="DeBoy R.T."/>
            <person name="Dodson R.J."/>
            <person name="Durkin A.S."/>
            <person name="Haft D.H."/>
            <person name="Kolonay J.F."/>
            <person name="Madupu R."/>
            <person name="Peterson J.D."/>
            <person name="Umayam L.A."/>
            <person name="White O."/>
            <person name="Wolf A.M."/>
            <person name="Vamathevan J."/>
            <person name="Weidman J."/>
            <person name="Impraim M."/>
            <person name="Lee K."/>
            <person name="Berry K."/>
            <person name="Lee C."/>
            <person name="Mueller J."/>
            <person name="Khouri H."/>
            <person name="Gill J."/>
            <person name="Utterback T.R."/>
            <person name="McDonald L.A."/>
            <person name="Feldblyum T.V."/>
            <person name="Smith H.O."/>
            <person name="Venter J.C."/>
            <person name="Nealson K.H."/>
            <person name="Fraser C.M."/>
        </authorList>
    </citation>
    <scope>NUCLEOTIDE SEQUENCE [LARGE SCALE GENOMIC DNA]</scope>
    <source>
        <strain evidence="2">ATCC 700550 / JCM 31522 / CIP 106686 / LMG 19005 / NCIMB 14063 / MR-1</strain>
    </source>
</reference>
<gene>
    <name evidence="1" type="ordered locus">SO_1135</name>
</gene>
<evidence type="ECO:0000313" key="1">
    <source>
        <dbReference type="EMBL" id="AAN54205.1"/>
    </source>
</evidence>
<dbReference type="PATRIC" id="fig|211586.12.peg.1088"/>
<dbReference type="Proteomes" id="UP000008186">
    <property type="component" value="Chromosome"/>
</dbReference>
<organism evidence="1 2">
    <name type="scientific">Shewanella oneidensis (strain ATCC 700550 / JCM 31522 / CIP 106686 / LMG 19005 / NCIMB 14063 / MR-1)</name>
    <dbReference type="NCBI Taxonomy" id="211586"/>
    <lineage>
        <taxon>Bacteria</taxon>
        <taxon>Pseudomonadati</taxon>
        <taxon>Pseudomonadota</taxon>
        <taxon>Gammaproteobacteria</taxon>
        <taxon>Alteromonadales</taxon>
        <taxon>Shewanellaceae</taxon>
        <taxon>Shewanella</taxon>
    </lineage>
</organism>
<dbReference type="PaxDb" id="211586-SO_1135"/>
<name>Q8EHT2_SHEON</name>
<dbReference type="BioCyc" id="SONE211586:G1GMP-1041-MONOMER"/>
<dbReference type="RefSeq" id="WP_011071369.1">
    <property type="nucleotide sequence ID" value="NC_004347.2"/>
</dbReference>
<dbReference type="InterPro" id="IPR021398">
    <property type="entry name" value="DUF3037"/>
</dbReference>
<dbReference type="KEGG" id="son:SO_1135"/>
<reference evidence="1 2" key="2">
    <citation type="journal article" date="2005" name="Proteomics">
        <title>Global detection and characterization of hypothetical proteins in Shewanella oneidensis MR-1 using LC-MS based proteomics.</title>
        <authorList>
            <person name="Elias D.A."/>
            <person name="Monroe M.E."/>
            <person name="Marshall M.J."/>
            <person name="Romine M.F."/>
            <person name="Belieav A.S."/>
            <person name="Fredrickson J.K."/>
            <person name="Anderson G.A."/>
            <person name="Smith R.D."/>
            <person name="Lipton M.S."/>
        </authorList>
    </citation>
    <scope>NUCLEOTIDE SEQUENCE [LARGE SCALE GENOMIC DNA]</scope>
    <source>
        <strain evidence="2">ATCC 700550 / JCM 31522 / CIP 106686 / LMG 19005 / NCIMB 14063 / MR-1</strain>
    </source>
</reference>